<dbReference type="RefSeq" id="YP_004322264.1">
    <property type="nucleotide sequence ID" value="NC_015279.1"/>
</dbReference>
<reference evidence="2 3" key="1">
    <citation type="journal article" date="2010" name="Environ. Microbiol.">
        <title>Genomic analysis of oceanic cyanobacterial myoviruses compared with T4-like myoviruses from diverse hosts and environments.</title>
        <authorList>
            <person name="Sullivan M.B."/>
            <person name="Huang K.H."/>
            <person name="Ignacio-Espinoza J.C."/>
            <person name="Berlin A.M."/>
            <person name="Kelly L."/>
            <person name="Weigele P.R."/>
            <person name="DeFrancesco A.S."/>
            <person name="Kern S.E."/>
            <person name="Thompson L.R."/>
            <person name="Young S."/>
            <person name="Yandava C."/>
            <person name="Fu R."/>
            <person name="Krastins B."/>
            <person name="Chase M."/>
            <person name="Sarracino D."/>
            <person name="Osburne M.S."/>
            <person name="Henn M.R."/>
            <person name="Chisholm S.W."/>
        </authorList>
    </citation>
    <scope>NUCLEOTIDE SEQUENCE [LARGE SCALE GENOMIC DNA]</scope>
    <source>
        <strain evidence="2">8017-1</strain>
    </source>
</reference>
<name>E3SJ02_9CAUD</name>
<dbReference type="Proteomes" id="UP000006524">
    <property type="component" value="Segment"/>
</dbReference>
<evidence type="ECO:0000256" key="1">
    <source>
        <dbReference type="SAM" id="MobiDB-lite"/>
    </source>
</evidence>
<protein>
    <submittedName>
        <fullName evidence="2">Uncharacterized protein</fullName>
    </submittedName>
</protein>
<dbReference type="KEGG" id="vg:10326740"/>
<proteinExistence type="predicted"/>
<keyword evidence="3" id="KW-1185">Reference proteome</keyword>
<feature type="region of interest" description="Disordered" evidence="1">
    <location>
        <begin position="1"/>
        <end position="24"/>
    </location>
</feature>
<evidence type="ECO:0000313" key="2">
    <source>
        <dbReference type="EMBL" id="ADO97450.1"/>
    </source>
</evidence>
<sequence>MKTLKQFLKETPTNSVGNGGYTSAGGQTVAGYDTKLFSNDDLTQDYQTPGESGQAKWRFSGVYPVLKLSLSSNQGDGPSIDSMVDASKMFVDRMGNPQARIRKTFEEFRESWSNKYKKSIDCSNPKGFSQKAHCAGRKKRAK</sequence>
<dbReference type="EMBL" id="GU071095">
    <property type="protein sequence ID" value="ADO97450.1"/>
    <property type="molecule type" value="Genomic_DNA"/>
</dbReference>
<gene>
    <name evidence="2" type="ORF">SSM2_108</name>
</gene>
<evidence type="ECO:0000313" key="3">
    <source>
        <dbReference type="Proteomes" id="UP000006524"/>
    </source>
</evidence>
<organism evidence="2 3">
    <name type="scientific">Synechococcus phage S-SM2</name>
    <dbReference type="NCBI Taxonomy" id="444860"/>
    <lineage>
        <taxon>Viruses</taxon>
        <taxon>Duplodnaviria</taxon>
        <taxon>Heunggongvirae</taxon>
        <taxon>Uroviricota</taxon>
        <taxon>Caudoviricetes</taxon>
        <taxon>Pantevenvirales</taxon>
        <taxon>Kyanoviridae</taxon>
        <taxon>Nilusvirus</taxon>
        <taxon>Nilusvirus ssm2</taxon>
    </lineage>
</organism>
<dbReference type="GeneID" id="10326740"/>
<accession>E3SJ02</accession>
<dbReference type="OrthoDB" id="38561at10239"/>